<comment type="subcellular location">
    <subcellularLocation>
        <location evidence="1">Membrane</location>
        <topology evidence="1">Multi-pass membrane protein</topology>
    </subcellularLocation>
</comment>
<organism evidence="8 9">
    <name type="scientific">Sagittula stellata (strain ATCC 700073 / DSM 11524 / E-37)</name>
    <dbReference type="NCBI Taxonomy" id="388399"/>
    <lineage>
        <taxon>Bacteria</taxon>
        <taxon>Pseudomonadati</taxon>
        <taxon>Pseudomonadota</taxon>
        <taxon>Alphaproteobacteria</taxon>
        <taxon>Rhodobacterales</taxon>
        <taxon>Roseobacteraceae</taxon>
        <taxon>Sagittula</taxon>
    </lineage>
</organism>
<feature type="signal peptide" evidence="7">
    <location>
        <begin position="1"/>
        <end position="23"/>
    </location>
</feature>
<keyword evidence="2 6" id="KW-0812">Transmembrane</keyword>
<evidence type="ECO:0000256" key="1">
    <source>
        <dbReference type="ARBA" id="ARBA00004141"/>
    </source>
</evidence>
<feature type="transmembrane region" description="Helical" evidence="6">
    <location>
        <begin position="138"/>
        <end position="155"/>
    </location>
</feature>
<proteinExistence type="predicted"/>
<feature type="transmembrane region" description="Helical" evidence="6">
    <location>
        <begin position="112"/>
        <end position="131"/>
    </location>
</feature>
<sequence>MPFTLAFLGAMLLANALSGTVSGQIAPAVLDARGIGVDAIRDGDLTRFVTAIFLSHDLPMLLRQLVFAAGVIGAAEWRWGSWRAAGLFFGLDFVVGAILLAAIALIPHLAPLAGVTDVGMSLGGFGLIGVFVASWRHAGGWLAAIVGLVAAKYAIAPDPVADGGHLIALFAGFGAGVFEPRRPGRADRAPAVRQGLGVSSDQRRKDGS</sequence>
<evidence type="ECO:0008006" key="10">
    <source>
        <dbReference type="Google" id="ProtNLM"/>
    </source>
</evidence>
<evidence type="ECO:0000256" key="6">
    <source>
        <dbReference type="SAM" id="Phobius"/>
    </source>
</evidence>
<evidence type="ECO:0000256" key="4">
    <source>
        <dbReference type="ARBA" id="ARBA00023136"/>
    </source>
</evidence>
<feature type="transmembrane region" description="Helical" evidence="6">
    <location>
        <begin position="161"/>
        <end position="178"/>
    </location>
</feature>
<protein>
    <recommendedName>
        <fullName evidence="10">Peptidase S54 rhomboid domain-containing protein</fullName>
    </recommendedName>
</protein>
<name>A3JYY2_SAGS3</name>
<feature type="region of interest" description="Disordered" evidence="5">
    <location>
        <begin position="183"/>
        <end position="208"/>
    </location>
</feature>
<keyword evidence="4 6" id="KW-0472">Membrane</keyword>
<evidence type="ECO:0000313" key="9">
    <source>
        <dbReference type="Proteomes" id="UP000005713"/>
    </source>
</evidence>
<feature type="chain" id="PRO_5002654202" description="Peptidase S54 rhomboid domain-containing protein" evidence="7">
    <location>
        <begin position="24"/>
        <end position="208"/>
    </location>
</feature>
<evidence type="ECO:0000256" key="7">
    <source>
        <dbReference type="SAM" id="SignalP"/>
    </source>
</evidence>
<evidence type="ECO:0000256" key="5">
    <source>
        <dbReference type="SAM" id="MobiDB-lite"/>
    </source>
</evidence>
<reference evidence="8 9" key="1">
    <citation type="submission" date="2006-06" db="EMBL/GenBank/DDBJ databases">
        <authorList>
            <person name="Moran M.A."/>
            <person name="Ferriera S."/>
            <person name="Johnson J."/>
            <person name="Kravitz S."/>
            <person name="Beeson K."/>
            <person name="Sutton G."/>
            <person name="Rogers Y.-H."/>
            <person name="Friedman R."/>
            <person name="Frazier M."/>
            <person name="Venter J.C."/>
        </authorList>
    </citation>
    <scope>NUCLEOTIDE SEQUENCE [LARGE SCALE GENOMIC DNA]</scope>
    <source>
        <strain evidence="8 9">E-37</strain>
    </source>
</reference>
<dbReference type="InterPro" id="IPR035952">
    <property type="entry name" value="Rhomboid-like_sf"/>
</dbReference>
<evidence type="ECO:0000256" key="2">
    <source>
        <dbReference type="ARBA" id="ARBA00022692"/>
    </source>
</evidence>
<dbReference type="EMBL" id="AAYA01000002">
    <property type="protein sequence ID" value="EBA09685.1"/>
    <property type="molecule type" value="Genomic_DNA"/>
</dbReference>
<dbReference type="Gene3D" id="1.20.1540.10">
    <property type="entry name" value="Rhomboid-like"/>
    <property type="match status" value="1"/>
</dbReference>
<dbReference type="Proteomes" id="UP000005713">
    <property type="component" value="Unassembled WGS sequence"/>
</dbReference>
<dbReference type="eggNOG" id="ENOG5032RIN">
    <property type="taxonomic scope" value="Bacteria"/>
</dbReference>
<accession>A3JYY2</accession>
<dbReference type="SUPFAM" id="SSF144091">
    <property type="entry name" value="Rhomboid-like"/>
    <property type="match status" value="1"/>
</dbReference>
<feature type="transmembrane region" description="Helical" evidence="6">
    <location>
        <begin position="86"/>
        <end position="106"/>
    </location>
</feature>
<gene>
    <name evidence="8" type="ORF">SSE37_07753</name>
</gene>
<dbReference type="GO" id="GO:0016020">
    <property type="term" value="C:membrane"/>
    <property type="evidence" value="ECO:0007669"/>
    <property type="project" value="UniProtKB-SubCell"/>
</dbReference>
<dbReference type="AlphaFoldDB" id="A3JYY2"/>
<keyword evidence="3 6" id="KW-1133">Transmembrane helix</keyword>
<keyword evidence="7" id="KW-0732">Signal</keyword>
<feature type="transmembrane region" description="Helical" evidence="6">
    <location>
        <begin position="61"/>
        <end position="79"/>
    </location>
</feature>
<evidence type="ECO:0000313" key="8">
    <source>
        <dbReference type="EMBL" id="EBA09685.1"/>
    </source>
</evidence>
<evidence type="ECO:0000256" key="3">
    <source>
        <dbReference type="ARBA" id="ARBA00022989"/>
    </source>
</evidence>
<comment type="caution">
    <text evidence="8">The sequence shown here is derived from an EMBL/GenBank/DDBJ whole genome shotgun (WGS) entry which is preliminary data.</text>
</comment>
<keyword evidence="9" id="KW-1185">Reference proteome</keyword>